<keyword evidence="11 15" id="KW-0472">Membrane</keyword>
<feature type="domain" description="AAA" evidence="17">
    <location>
        <begin position="537"/>
        <end position="667"/>
    </location>
</feature>
<feature type="domain" description="Tyrosine-protein kinase G-rich" evidence="18">
    <location>
        <begin position="367"/>
        <end position="448"/>
    </location>
</feature>
<feature type="domain" description="Polysaccharide chain length determinant N-terminal" evidence="16">
    <location>
        <begin position="17"/>
        <end position="106"/>
    </location>
</feature>
<protein>
    <submittedName>
        <fullName evidence="19">Polysaccharide biosynthesis tyrosine autokinase</fullName>
        <ecNumber evidence="19">2.7.10.2</ecNumber>
    </submittedName>
</protein>
<accession>A0ABY4DTK0</accession>
<keyword evidence="6 15" id="KW-0812">Transmembrane</keyword>
<keyword evidence="12" id="KW-0829">Tyrosine-protein kinase</keyword>
<evidence type="ECO:0000256" key="2">
    <source>
        <dbReference type="ARBA" id="ARBA00008883"/>
    </source>
</evidence>
<evidence type="ECO:0000256" key="11">
    <source>
        <dbReference type="ARBA" id="ARBA00023136"/>
    </source>
</evidence>
<dbReference type="RefSeq" id="WP_244786003.1">
    <property type="nucleotide sequence ID" value="NZ_CP091508.1"/>
</dbReference>
<dbReference type="Gene3D" id="3.40.50.300">
    <property type="entry name" value="P-loop containing nucleotide triphosphate hydrolases"/>
    <property type="match status" value="1"/>
</dbReference>
<feature type="coiled-coil region" evidence="14">
    <location>
        <begin position="269"/>
        <end position="296"/>
    </location>
</feature>
<keyword evidence="10 15" id="KW-1133">Transmembrane helix</keyword>
<dbReference type="InterPro" id="IPR032807">
    <property type="entry name" value="GNVR"/>
</dbReference>
<dbReference type="Proteomes" id="UP000829817">
    <property type="component" value="Chromosome"/>
</dbReference>
<keyword evidence="9" id="KW-0067">ATP-binding</keyword>
<keyword evidence="20" id="KW-1185">Reference proteome</keyword>
<keyword evidence="3" id="KW-1003">Cell membrane</keyword>
<gene>
    <name evidence="19" type="ORF">LVJ83_02515</name>
</gene>
<dbReference type="InterPro" id="IPR003856">
    <property type="entry name" value="LPS_length_determ_N"/>
</dbReference>
<evidence type="ECO:0000313" key="19">
    <source>
        <dbReference type="EMBL" id="UOO82369.1"/>
    </source>
</evidence>
<feature type="transmembrane region" description="Helical" evidence="15">
    <location>
        <begin position="32"/>
        <end position="51"/>
    </location>
</feature>
<comment type="catalytic activity">
    <reaction evidence="13">
        <text>L-tyrosyl-[protein] + ATP = O-phospho-L-tyrosyl-[protein] + ADP + H(+)</text>
        <dbReference type="Rhea" id="RHEA:10596"/>
        <dbReference type="Rhea" id="RHEA-COMP:10136"/>
        <dbReference type="Rhea" id="RHEA-COMP:20101"/>
        <dbReference type="ChEBI" id="CHEBI:15378"/>
        <dbReference type="ChEBI" id="CHEBI:30616"/>
        <dbReference type="ChEBI" id="CHEBI:46858"/>
        <dbReference type="ChEBI" id="CHEBI:61978"/>
        <dbReference type="ChEBI" id="CHEBI:456216"/>
    </reaction>
</comment>
<keyword evidence="7" id="KW-0547">Nucleotide-binding</keyword>
<evidence type="ECO:0000256" key="4">
    <source>
        <dbReference type="ARBA" id="ARBA00022519"/>
    </source>
</evidence>
<reference evidence="19 20" key="1">
    <citation type="journal article" date="2022" name="Res Sq">
        <title>Evolution of multicellular longitudinally dividing oral cavity symbionts (Neisseriaceae).</title>
        <authorList>
            <person name="Nyongesa S."/>
            <person name="Weber P."/>
            <person name="Bernet E."/>
            <person name="Pullido F."/>
            <person name="Nieckarz M."/>
            <person name="Delaby M."/>
            <person name="Nieves C."/>
            <person name="Viehboeck T."/>
            <person name="Krause N."/>
            <person name="Rivera-Millot A."/>
            <person name="Nakamura A."/>
            <person name="Vischer N."/>
            <person name="VanNieuwenhze M."/>
            <person name="Brun Y."/>
            <person name="Cava F."/>
            <person name="Bulgheresi S."/>
            <person name="Veyrier F."/>
        </authorList>
    </citation>
    <scope>NUCLEOTIDE SEQUENCE [LARGE SCALE GENOMIC DNA]</scope>
    <source>
        <strain evidence="19 20">CCUG 63373m</strain>
    </source>
</reference>
<dbReference type="PANTHER" id="PTHR32309">
    <property type="entry name" value="TYROSINE-PROTEIN KINASE"/>
    <property type="match status" value="1"/>
</dbReference>
<keyword evidence="5 19" id="KW-0808">Transferase</keyword>
<dbReference type="Pfam" id="PF02706">
    <property type="entry name" value="Wzz"/>
    <property type="match status" value="1"/>
</dbReference>
<dbReference type="GO" id="GO:0004715">
    <property type="term" value="F:non-membrane spanning protein tyrosine kinase activity"/>
    <property type="evidence" value="ECO:0007669"/>
    <property type="project" value="UniProtKB-EC"/>
</dbReference>
<evidence type="ECO:0000256" key="5">
    <source>
        <dbReference type="ARBA" id="ARBA00022679"/>
    </source>
</evidence>
<evidence type="ECO:0000256" key="8">
    <source>
        <dbReference type="ARBA" id="ARBA00022777"/>
    </source>
</evidence>
<keyword evidence="4" id="KW-0997">Cell inner membrane</keyword>
<evidence type="ECO:0000256" key="15">
    <source>
        <dbReference type="SAM" id="Phobius"/>
    </source>
</evidence>
<evidence type="ECO:0000313" key="20">
    <source>
        <dbReference type="Proteomes" id="UP000829817"/>
    </source>
</evidence>
<dbReference type="CDD" id="cd05387">
    <property type="entry name" value="BY-kinase"/>
    <property type="match status" value="1"/>
</dbReference>
<evidence type="ECO:0000256" key="12">
    <source>
        <dbReference type="ARBA" id="ARBA00023137"/>
    </source>
</evidence>
<dbReference type="PANTHER" id="PTHR32309:SF32">
    <property type="entry name" value="TYROSINE-PROTEIN KINASE ETK-RELATED"/>
    <property type="match status" value="1"/>
</dbReference>
<keyword evidence="8" id="KW-0418">Kinase</keyword>
<dbReference type="Pfam" id="PF23607">
    <property type="entry name" value="WZC_N"/>
    <property type="match status" value="1"/>
</dbReference>
<evidence type="ECO:0000256" key="3">
    <source>
        <dbReference type="ARBA" id="ARBA00022475"/>
    </source>
</evidence>
<evidence type="ECO:0000259" key="18">
    <source>
        <dbReference type="Pfam" id="PF13807"/>
    </source>
</evidence>
<sequence>MAKQYPTPTQNNDGGGEIDLGQQLRNLLDHKYPIALAILLGGLAGAAYSLTSTPVYRANGMLEIETKQNQILTEINSLFTSEPSPSEAEIELVQSRLVVGKTVDDLQLDQVIVPKYFPLIGNMLHNLSSDVDPELTLQTFEVQQEWLNKPIILTALNNKSYSLELPDDSHIEGQVGQPLKINPNTTIQVNQILADDGQQFVLVKNSKLSAIAQVNQNLSVMSKGKTSPIINLGYTGTDPEKISLILNSIIDNYVSQNRDRDVQMAANGLAFISEELPRLKNALEDAENRLNEYRTRSGSLDIPVEAKGALESLIDIESQITTLRTEEAGLAELYTREHPSYKAVLDKLAVLERAKNRINRQIADLPNTQQEVIRLTRDVETNQTTYMQLLGKQQELNIMKASAQGNVRVVDHAVTAEEPVAPRKKMITLLAALTAGTLAAAWYLLRSATRPRINDPQEIEAMGLNVSAIVPLSPNQQKQDNMRRKLKSATAPAWLLAAEEPADMAIEAIRSLRTNLYFSIMEAANKVLMITGATPEAGKSFISANLAAVMAQSDKKVLLIDCDMRRGYLNRLFGTQAEQGLADILSGKLAPAQAIQPTPIANLSLISHGSQHDNPSELLMDHKLHTLIEWARQQFDYVILDTPPILSVTDASIIGQQADSSLMVVHQNKTTPRELDSSLTRLTQSNIHINGVVFNGMARNAQDAYHYYAYAKYSRKKQS</sequence>
<evidence type="ECO:0000256" key="1">
    <source>
        <dbReference type="ARBA" id="ARBA00004429"/>
    </source>
</evidence>
<dbReference type="InterPro" id="IPR050445">
    <property type="entry name" value="Bact_polysacc_biosynth/exp"/>
</dbReference>
<comment type="subcellular location">
    <subcellularLocation>
        <location evidence="1">Cell inner membrane</location>
        <topology evidence="1">Multi-pass membrane protein</topology>
    </subcellularLocation>
</comment>
<evidence type="ECO:0000256" key="6">
    <source>
        <dbReference type="ARBA" id="ARBA00022692"/>
    </source>
</evidence>
<dbReference type="Pfam" id="PF13807">
    <property type="entry name" value="GNVR"/>
    <property type="match status" value="1"/>
</dbReference>
<evidence type="ECO:0000259" key="17">
    <source>
        <dbReference type="Pfam" id="PF13614"/>
    </source>
</evidence>
<dbReference type="NCBIfam" id="TIGR01007">
    <property type="entry name" value="eps_fam"/>
    <property type="match status" value="1"/>
</dbReference>
<comment type="similarity">
    <text evidence="2">Belongs to the etk/wzc family.</text>
</comment>
<organism evidence="19 20">
    <name type="scientific">Uruburuella testudinis</name>
    <dbReference type="NCBI Taxonomy" id="1282863"/>
    <lineage>
        <taxon>Bacteria</taxon>
        <taxon>Pseudomonadati</taxon>
        <taxon>Pseudomonadota</taxon>
        <taxon>Betaproteobacteria</taxon>
        <taxon>Neisseriales</taxon>
        <taxon>Neisseriaceae</taxon>
        <taxon>Uruburuella</taxon>
    </lineage>
</organism>
<dbReference type="Pfam" id="PF13614">
    <property type="entry name" value="AAA_31"/>
    <property type="match status" value="1"/>
</dbReference>
<dbReference type="InterPro" id="IPR027417">
    <property type="entry name" value="P-loop_NTPase"/>
</dbReference>
<evidence type="ECO:0000256" key="13">
    <source>
        <dbReference type="ARBA" id="ARBA00053015"/>
    </source>
</evidence>
<name>A0ABY4DTK0_9NEIS</name>
<evidence type="ECO:0000256" key="10">
    <source>
        <dbReference type="ARBA" id="ARBA00022989"/>
    </source>
</evidence>
<dbReference type="InterPro" id="IPR025669">
    <property type="entry name" value="AAA_dom"/>
</dbReference>
<dbReference type="EC" id="2.7.10.2" evidence="19"/>
<evidence type="ECO:0000259" key="16">
    <source>
        <dbReference type="Pfam" id="PF02706"/>
    </source>
</evidence>
<keyword evidence="14" id="KW-0175">Coiled coil</keyword>
<dbReference type="InterPro" id="IPR005702">
    <property type="entry name" value="Wzc-like_C"/>
</dbReference>
<proteinExistence type="inferred from homology"/>
<evidence type="ECO:0000256" key="9">
    <source>
        <dbReference type="ARBA" id="ARBA00022840"/>
    </source>
</evidence>
<dbReference type="SUPFAM" id="SSF52540">
    <property type="entry name" value="P-loop containing nucleoside triphosphate hydrolases"/>
    <property type="match status" value="1"/>
</dbReference>
<evidence type="ECO:0000256" key="7">
    <source>
        <dbReference type="ARBA" id="ARBA00022741"/>
    </source>
</evidence>
<dbReference type="EMBL" id="CP091508">
    <property type="protein sequence ID" value="UOO82369.1"/>
    <property type="molecule type" value="Genomic_DNA"/>
</dbReference>
<evidence type="ECO:0000256" key="14">
    <source>
        <dbReference type="SAM" id="Coils"/>
    </source>
</evidence>
<feature type="coiled-coil region" evidence="14">
    <location>
        <begin position="341"/>
        <end position="371"/>
    </location>
</feature>